<dbReference type="KEGG" id="pseg:D3H65_02255"/>
<dbReference type="GO" id="GO:0003677">
    <property type="term" value="F:DNA binding"/>
    <property type="evidence" value="ECO:0007669"/>
    <property type="project" value="InterPro"/>
</dbReference>
<evidence type="ECO:0000259" key="3">
    <source>
        <dbReference type="Pfam" id="PF08281"/>
    </source>
</evidence>
<dbReference type="RefSeq" id="WP_119048700.1">
    <property type="nucleotide sequence ID" value="NZ_CP032157.1"/>
</dbReference>
<gene>
    <name evidence="4" type="ORF">D3H65_02255</name>
</gene>
<reference evidence="4 5" key="1">
    <citation type="submission" date="2018-09" db="EMBL/GenBank/DDBJ databases">
        <title>Genome sequencing of strain 6GH32-13.</title>
        <authorList>
            <person name="Weon H.-Y."/>
            <person name="Heo J."/>
            <person name="Kwon S.-W."/>
        </authorList>
    </citation>
    <scope>NUCLEOTIDE SEQUENCE [LARGE SCALE GENOMIC DNA]</scope>
    <source>
        <strain evidence="4 5">5GH32-13</strain>
    </source>
</reference>
<dbReference type="InterPro" id="IPR052704">
    <property type="entry name" value="ECF_Sigma-70_Domain"/>
</dbReference>
<dbReference type="Gene3D" id="1.10.10.10">
    <property type="entry name" value="Winged helix-like DNA-binding domain superfamily/Winged helix DNA-binding domain"/>
    <property type="match status" value="1"/>
</dbReference>
<dbReference type="InterPro" id="IPR013324">
    <property type="entry name" value="RNA_pol_sigma_r3/r4-like"/>
</dbReference>
<proteinExistence type="predicted"/>
<dbReference type="SUPFAM" id="SSF88659">
    <property type="entry name" value="Sigma3 and sigma4 domains of RNA polymerase sigma factors"/>
    <property type="match status" value="1"/>
</dbReference>
<comment type="subunit">
    <text evidence="1">Interacts transiently with the RNA polymerase catalytic core formed by RpoA, RpoB, RpoC and RpoZ (2 alpha, 1 beta, 1 beta' and 1 omega subunit) to form the RNA polymerase holoenzyme that can initiate transcription.</text>
</comment>
<dbReference type="AlphaFoldDB" id="A0A3B7MEX7"/>
<dbReference type="GO" id="GO:0016987">
    <property type="term" value="F:sigma factor activity"/>
    <property type="evidence" value="ECO:0007669"/>
    <property type="project" value="InterPro"/>
</dbReference>
<dbReference type="InterPro" id="IPR036388">
    <property type="entry name" value="WH-like_DNA-bd_sf"/>
</dbReference>
<dbReference type="Proteomes" id="UP000263900">
    <property type="component" value="Chromosome"/>
</dbReference>
<dbReference type="InterPro" id="IPR013249">
    <property type="entry name" value="RNA_pol_sigma70_r4_t2"/>
</dbReference>
<protein>
    <submittedName>
        <fullName evidence="4">Sigma-70 family RNA polymerase sigma factor</fullName>
    </submittedName>
</protein>
<organism evidence="4 5">
    <name type="scientific">Paraflavitalea soli</name>
    <dbReference type="NCBI Taxonomy" id="2315862"/>
    <lineage>
        <taxon>Bacteria</taxon>
        <taxon>Pseudomonadati</taxon>
        <taxon>Bacteroidota</taxon>
        <taxon>Chitinophagia</taxon>
        <taxon>Chitinophagales</taxon>
        <taxon>Chitinophagaceae</taxon>
        <taxon>Paraflavitalea</taxon>
    </lineage>
</organism>
<dbReference type="PANTHER" id="PTHR30173">
    <property type="entry name" value="SIGMA 19 FACTOR"/>
    <property type="match status" value="1"/>
</dbReference>
<dbReference type="Pfam" id="PF04542">
    <property type="entry name" value="Sigma70_r2"/>
    <property type="match status" value="1"/>
</dbReference>
<evidence type="ECO:0000313" key="4">
    <source>
        <dbReference type="EMBL" id="AXY72862.1"/>
    </source>
</evidence>
<dbReference type="InterPro" id="IPR007627">
    <property type="entry name" value="RNA_pol_sigma70_r2"/>
</dbReference>
<evidence type="ECO:0000259" key="2">
    <source>
        <dbReference type="Pfam" id="PF04542"/>
    </source>
</evidence>
<dbReference type="InterPro" id="IPR014284">
    <property type="entry name" value="RNA_pol_sigma-70_dom"/>
</dbReference>
<dbReference type="GO" id="GO:0006352">
    <property type="term" value="P:DNA-templated transcription initiation"/>
    <property type="evidence" value="ECO:0007669"/>
    <property type="project" value="InterPro"/>
</dbReference>
<dbReference type="OrthoDB" id="3211555at2"/>
<dbReference type="EMBL" id="CP032157">
    <property type="protein sequence ID" value="AXY72862.1"/>
    <property type="molecule type" value="Genomic_DNA"/>
</dbReference>
<feature type="domain" description="RNA polymerase sigma factor 70 region 4 type 2" evidence="3">
    <location>
        <begin position="108"/>
        <end position="157"/>
    </location>
</feature>
<dbReference type="InterPro" id="IPR013325">
    <property type="entry name" value="RNA_pol_sigma_r2"/>
</dbReference>
<dbReference type="Gene3D" id="1.10.1740.10">
    <property type="match status" value="1"/>
</dbReference>
<name>A0A3B7MEX7_9BACT</name>
<dbReference type="NCBIfam" id="TIGR02937">
    <property type="entry name" value="sigma70-ECF"/>
    <property type="match status" value="1"/>
</dbReference>
<keyword evidence="5" id="KW-1185">Reference proteome</keyword>
<dbReference type="SUPFAM" id="SSF88946">
    <property type="entry name" value="Sigma2 domain of RNA polymerase sigma factors"/>
    <property type="match status" value="1"/>
</dbReference>
<dbReference type="InterPro" id="IPR032710">
    <property type="entry name" value="NTF2-like_dom_sf"/>
</dbReference>
<accession>A0A3B7MEX7</accession>
<dbReference type="Pfam" id="PF08281">
    <property type="entry name" value="Sigma70_r4_2"/>
    <property type="match status" value="1"/>
</dbReference>
<dbReference type="PANTHER" id="PTHR30173:SF36">
    <property type="entry name" value="ECF RNA POLYMERASE SIGMA FACTOR SIGJ"/>
    <property type="match status" value="1"/>
</dbReference>
<feature type="domain" description="RNA polymerase sigma-70 region 2" evidence="2">
    <location>
        <begin position="7"/>
        <end position="70"/>
    </location>
</feature>
<dbReference type="SUPFAM" id="SSF54427">
    <property type="entry name" value="NTF2-like"/>
    <property type="match status" value="1"/>
</dbReference>
<evidence type="ECO:0000313" key="5">
    <source>
        <dbReference type="Proteomes" id="UP000263900"/>
    </source>
</evidence>
<sequence length="302" mass="34528">MDKKASLFIEYKALLFSMAYNMLGSVDAAEDIVQDAFLRWMETQEGSVKHPKAYLVKIVTNTCINYLHSARVQREQYIGVWLPEPLLNYGVDNGHERFETYHALSLGILLLMEKLTPQERAIFLLKEIFAYDYYELADIFDKSEDNCRQILKRAKDNLGKDARRFEVDMKVHEKMLHKLLQATSEGSMEDLIDLLKEDIVLFADGGGKFVHVKGQRLTAAYKPIYGRENVSRLMISAVTKIEAIPGFRREIIIANGLPSIISYSGDSPISLFSLEPDGDKIRNIYIQTNPDKLKMFKKDSSS</sequence>
<evidence type="ECO:0000256" key="1">
    <source>
        <dbReference type="ARBA" id="ARBA00011344"/>
    </source>
</evidence>